<dbReference type="NCBIfam" id="TIGR00152">
    <property type="entry name" value="dephospho-CoA kinase"/>
    <property type="match status" value="1"/>
</dbReference>
<dbReference type="Proteomes" id="UP001597040">
    <property type="component" value="Unassembled WGS sequence"/>
</dbReference>
<dbReference type="Pfam" id="PF01121">
    <property type="entry name" value="CoaE"/>
    <property type="match status" value="1"/>
</dbReference>
<proteinExistence type="inferred from homology"/>
<dbReference type="InterPro" id="IPR001977">
    <property type="entry name" value="Depp_CoAkinase"/>
</dbReference>
<dbReference type="InterPro" id="IPR027417">
    <property type="entry name" value="P-loop_NTPase"/>
</dbReference>
<accession>A0ABW3LI81</accession>
<evidence type="ECO:0000256" key="4">
    <source>
        <dbReference type="NCBIfam" id="TIGR00152"/>
    </source>
</evidence>
<protein>
    <recommendedName>
        <fullName evidence="3 4">Dephospho-CoA kinase</fullName>
        <ecNumber evidence="3 4">2.7.1.24</ecNumber>
    </recommendedName>
    <alternativeName>
        <fullName evidence="3">Dephosphocoenzyme A kinase</fullName>
    </alternativeName>
</protein>
<reference evidence="6" key="1">
    <citation type="journal article" date="2019" name="Int. J. Syst. Evol. Microbiol.">
        <title>The Global Catalogue of Microorganisms (GCM) 10K type strain sequencing project: providing services to taxonomists for standard genome sequencing and annotation.</title>
        <authorList>
            <consortium name="The Broad Institute Genomics Platform"/>
            <consortium name="The Broad Institute Genome Sequencing Center for Infectious Disease"/>
            <person name="Wu L."/>
            <person name="Ma J."/>
        </authorList>
    </citation>
    <scope>NUCLEOTIDE SEQUENCE [LARGE SCALE GENOMIC DNA]</scope>
    <source>
        <strain evidence="6">CCUG 56754</strain>
    </source>
</reference>
<comment type="subcellular location">
    <subcellularLocation>
        <location evidence="3">Cytoplasm</location>
    </subcellularLocation>
</comment>
<dbReference type="HAMAP" id="MF_00376">
    <property type="entry name" value="Dephospho_CoA_kinase"/>
    <property type="match status" value="1"/>
</dbReference>
<organism evidence="5 6">
    <name type="scientific">Virgibacillus byunsanensis</name>
    <dbReference type="NCBI Taxonomy" id="570945"/>
    <lineage>
        <taxon>Bacteria</taxon>
        <taxon>Bacillati</taxon>
        <taxon>Bacillota</taxon>
        <taxon>Bacilli</taxon>
        <taxon>Bacillales</taxon>
        <taxon>Bacillaceae</taxon>
        <taxon>Virgibacillus</taxon>
    </lineage>
</organism>
<keyword evidence="2 3" id="KW-0067">ATP-binding</keyword>
<dbReference type="EC" id="2.7.1.24" evidence="3 4"/>
<dbReference type="PANTHER" id="PTHR10695:SF46">
    <property type="entry name" value="BIFUNCTIONAL COENZYME A SYNTHASE-RELATED"/>
    <property type="match status" value="1"/>
</dbReference>
<dbReference type="RefSeq" id="WP_390360757.1">
    <property type="nucleotide sequence ID" value="NZ_JBHTKJ010000013.1"/>
</dbReference>
<sequence length="199" mass="22656">MALILGLTGSIATGKSTVSLMFDDFNIPVVDADKVAREVVCPGEKAYDQIIQTFGDTVLREDKTIDRPKLGEIVFADESKRMQLNEIVHPSVREKMLQHKNEFVDRGAQCVVLDIPLLFESKLTHFVDKTIVVAVEKKVQLQRLMERDQYNEEEAKQRIHSQMSIDEKVELADAVIDNNGTKSQSYEQLESLLHKWNVL</sequence>
<name>A0ABW3LI81_9BACI</name>
<keyword evidence="3" id="KW-0963">Cytoplasm</keyword>
<keyword evidence="1 3" id="KW-0547">Nucleotide-binding</keyword>
<evidence type="ECO:0000256" key="3">
    <source>
        <dbReference type="HAMAP-Rule" id="MF_00376"/>
    </source>
</evidence>
<dbReference type="PANTHER" id="PTHR10695">
    <property type="entry name" value="DEPHOSPHO-COA KINASE-RELATED"/>
    <property type="match status" value="1"/>
</dbReference>
<dbReference type="Gene3D" id="3.40.50.300">
    <property type="entry name" value="P-loop containing nucleotide triphosphate hydrolases"/>
    <property type="match status" value="1"/>
</dbReference>
<comment type="similarity">
    <text evidence="3">Belongs to the CoaE family.</text>
</comment>
<dbReference type="PROSITE" id="PS51219">
    <property type="entry name" value="DPCK"/>
    <property type="match status" value="1"/>
</dbReference>
<evidence type="ECO:0000313" key="5">
    <source>
        <dbReference type="EMBL" id="MFD1038093.1"/>
    </source>
</evidence>
<keyword evidence="6" id="KW-1185">Reference proteome</keyword>
<gene>
    <name evidence="3 5" type="primary">coaE</name>
    <name evidence="5" type="ORF">ACFQ3N_06675</name>
</gene>
<feature type="binding site" evidence="3">
    <location>
        <begin position="12"/>
        <end position="17"/>
    </location>
    <ligand>
        <name>ATP</name>
        <dbReference type="ChEBI" id="CHEBI:30616"/>
    </ligand>
</feature>
<comment type="catalytic activity">
    <reaction evidence="3">
        <text>3'-dephospho-CoA + ATP = ADP + CoA + H(+)</text>
        <dbReference type="Rhea" id="RHEA:18245"/>
        <dbReference type="ChEBI" id="CHEBI:15378"/>
        <dbReference type="ChEBI" id="CHEBI:30616"/>
        <dbReference type="ChEBI" id="CHEBI:57287"/>
        <dbReference type="ChEBI" id="CHEBI:57328"/>
        <dbReference type="ChEBI" id="CHEBI:456216"/>
        <dbReference type="EC" id="2.7.1.24"/>
    </reaction>
</comment>
<keyword evidence="3" id="KW-0173">Coenzyme A biosynthesis</keyword>
<evidence type="ECO:0000256" key="2">
    <source>
        <dbReference type="ARBA" id="ARBA00022840"/>
    </source>
</evidence>
<evidence type="ECO:0000256" key="1">
    <source>
        <dbReference type="ARBA" id="ARBA00022741"/>
    </source>
</evidence>
<comment type="function">
    <text evidence="3">Catalyzes the phosphorylation of the 3'-hydroxyl group of dephosphocoenzyme A to form coenzyme A.</text>
</comment>
<dbReference type="GO" id="GO:0004140">
    <property type="term" value="F:dephospho-CoA kinase activity"/>
    <property type="evidence" value="ECO:0007669"/>
    <property type="project" value="UniProtKB-EC"/>
</dbReference>
<comment type="caution">
    <text evidence="5">The sequence shown here is derived from an EMBL/GenBank/DDBJ whole genome shotgun (WGS) entry which is preliminary data.</text>
</comment>
<keyword evidence="3 5" id="KW-0808">Transferase</keyword>
<evidence type="ECO:0000313" key="6">
    <source>
        <dbReference type="Proteomes" id="UP001597040"/>
    </source>
</evidence>
<comment type="pathway">
    <text evidence="3">Cofactor biosynthesis; coenzyme A biosynthesis; CoA from (R)-pantothenate: step 5/5.</text>
</comment>
<dbReference type="EMBL" id="JBHTKJ010000013">
    <property type="protein sequence ID" value="MFD1038093.1"/>
    <property type="molecule type" value="Genomic_DNA"/>
</dbReference>
<keyword evidence="3 5" id="KW-0418">Kinase</keyword>
<dbReference type="SUPFAM" id="SSF52540">
    <property type="entry name" value="P-loop containing nucleoside triphosphate hydrolases"/>
    <property type="match status" value="1"/>
</dbReference>
<dbReference type="CDD" id="cd02022">
    <property type="entry name" value="DPCK"/>
    <property type="match status" value="1"/>
</dbReference>